<organism evidence="2 3">
    <name type="scientific">Isoptericola halotolerans</name>
    <dbReference type="NCBI Taxonomy" id="300560"/>
    <lineage>
        <taxon>Bacteria</taxon>
        <taxon>Bacillati</taxon>
        <taxon>Actinomycetota</taxon>
        <taxon>Actinomycetes</taxon>
        <taxon>Micrococcales</taxon>
        <taxon>Promicromonosporaceae</taxon>
        <taxon>Isoptericola</taxon>
    </lineage>
</organism>
<reference evidence="2 3" key="1">
    <citation type="submission" date="2020-05" db="EMBL/GenBank/DDBJ databases">
        <title>Genomic Encyclopedia of Type Strains, Phase III (KMG-III): the genomes of soil and plant-associated and newly described type strains.</title>
        <authorList>
            <person name="Whitman W."/>
        </authorList>
    </citation>
    <scope>NUCLEOTIDE SEQUENCE [LARGE SCALE GENOMIC DNA]</scope>
    <source>
        <strain evidence="2 3">KCTC 19046</strain>
    </source>
</reference>
<name>A0ABX2A9K4_9MICO</name>
<feature type="signal peptide" evidence="1">
    <location>
        <begin position="1"/>
        <end position="23"/>
    </location>
</feature>
<protein>
    <recommendedName>
        <fullName evidence="4">Lipoprotein</fullName>
    </recommendedName>
</protein>
<feature type="chain" id="PRO_5047308434" description="Lipoprotein" evidence="1">
    <location>
        <begin position="24"/>
        <end position="169"/>
    </location>
</feature>
<accession>A0ABX2A9K4</accession>
<evidence type="ECO:0008006" key="4">
    <source>
        <dbReference type="Google" id="ProtNLM"/>
    </source>
</evidence>
<proteinExistence type="predicted"/>
<dbReference type="Proteomes" id="UP000757540">
    <property type="component" value="Unassembled WGS sequence"/>
</dbReference>
<evidence type="ECO:0000313" key="2">
    <source>
        <dbReference type="EMBL" id="NOV98428.1"/>
    </source>
</evidence>
<sequence length="169" mass="17604">MKNRLLVALPCLAMIAGCGQLDAADPLRTIGTEDGSGELCIPVSEEGLASFAWETIENTTANDAAIDGIDAATEGVEVVEWLLAHEDWPDATVGTGPLPAPGTFELGATIPAHHSALVAVTLRADDLDEALQTSLTVTYTSGHATGSMPLSWSVLLVPAGTWCSDYARE</sequence>
<dbReference type="RefSeq" id="WP_171784665.1">
    <property type="nucleotide sequence ID" value="NZ_BAAAML010000003.1"/>
</dbReference>
<keyword evidence="1" id="KW-0732">Signal</keyword>
<keyword evidence="3" id="KW-1185">Reference proteome</keyword>
<dbReference type="PROSITE" id="PS51257">
    <property type="entry name" value="PROKAR_LIPOPROTEIN"/>
    <property type="match status" value="1"/>
</dbReference>
<comment type="caution">
    <text evidence="2">The sequence shown here is derived from an EMBL/GenBank/DDBJ whole genome shotgun (WGS) entry which is preliminary data.</text>
</comment>
<gene>
    <name evidence="2" type="ORF">HDG69_003023</name>
</gene>
<evidence type="ECO:0000313" key="3">
    <source>
        <dbReference type="Proteomes" id="UP000757540"/>
    </source>
</evidence>
<dbReference type="EMBL" id="JABEZU010000004">
    <property type="protein sequence ID" value="NOV98428.1"/>
    <property type="molecule type" value="Genomic_DNA"/>
</dbReference>
<evidence type="ECO:0000256" key="1">
    <source>
        <dbReference type="SAM" id="SignalP"/>
    </source>
</evidence>